<keyword evidence="2" id="KW-0812">Transmembrane</keyword>
<feature type="region of interest" description="Disordered" evidence="1">
    <location>
        <begin position="11"/>
        <end position="40"/>
    </location>
</feature>
<keyword evidence="2" id="KW-0472">Membrane</keyword>
<accession>A0A7S0H8T9</accession>
<dbReference type="AlphaFoldDB" id="A0A7S0H8T9"/>
<gene>
    <name evidence="3" type="ORF">HPHI1048_LOCUS4262</name>
</gene>
<organism evidence="3">
    <name type="scientific">Hanusia phi</name>
    <dbReference type="NCBI Taxonomy" id="3032"/>
    <lineage>
        <taxon>Eukaryota</taxon>
        <taxon>Cryptophyceae</taxon>
        <taxon>Pyrenomonadales</taxon>
        <taxon>Geminigeraceae</taxon>
        <taxon>Hanusia</taxon>
    </lineage>
</organism>
<evidence type="ECO:0000256" key="1">
    <source>
        <dbReference type="SAM" id="MobiDB-lite"/>
    </source>
</evidence>
<evidence type="ECO:0000313" key="3">
    <source>
        <dbReference type="EMBL" id="CAD8472612.1"/>
    </source>
</evidence>
<feature type="transmembrane region" description="Helical" evidence="2">
    <location>
        <begin position="58"/>
        <end position="77"/>
    </location>
</feature>
<reference evidence="3" key="1">
    <citation type="submission" date="2021-01" db="EMBL/GenBank/DDBJ databases">
        <authorList>
            <person name="Corre E."/>
            <person name="Pelletier E."/>
            <person name="Niang G."/>
            <person name="Scheremetjew M."/>
            <person name="Finn R."/>
            <person name="Kale V."/>
            <person name="Holt S."/>
            <person name="Cochrane G."/>
            <person name="Meng A."/>
            <person name="Brown T."/>
            <person name="Cohen L."/>
        </authorList>
    </citation>
    <scope>NUCLEOTIDE SEQUENCE</scope>
    <source>
        <strain evidence="3">CCMP325</strain>
    </source>
</reference>
<protein>
    <submittedName>
        <fullName evidence="3">Uncharacterized protein</fullName>
    </submittedName>
</protein>
<feature type="compositionally biased region" description="Polar residues" evidence="1">
    <location>
        <begin position="12"/>
        <end position="21"/>
    </location>
</feature>
<dbReference type="InterPro" id="IPR014807">
    <property type="entry name" value="Coa1"/>
</dbReference>
<evidence type="ECO:0000256" key="2">
    <source>
        <dbReference type="SAM" id="Phobius"/>
    </source>
</evidence>
<dbReference type="Pfam" id="PF08695">
    <property type="entry name" value="Coa1"/>
    <property type="match status" value="1"/>
</dbReference>
<name>A0A7S0H8T9_9CRYP</name>
<sequence>MRQGMSAYPMTFVSNAPSSPQEVAPEHDKNSPPPKAAGSIPPEIAEKLAQEQSYLSKYGYWIILASVLGGVIGFVVSRRFLERESNRIAAKNAKVVAASTIPSHPRRASFGGPLQASEEAANAIREALYILKATPEVKSALGENLKEARMNLLSGGKSAINGQIAVKGEKGQGTLSIEAAKSEFGAEMHVTKLSLKLADGTEIPITLARGEESE</sequence>
<dbReference type="EMBL" id="HBEO01006014">
    <property type="protein sequence ID" value="CAD8472612.1"/>
    <property type="molecule type" value="Transcribed_RNA"/>
</dbReference>
<keyword evidence="2" id="KW-1133">Transmembrane helix</keyword>
<proteinExistence type="predicted"/>